<evidence type="ECO:0000313" key="5">
    <source>
        <dbReference type="Proteomes" id="UP000239936"/>
    </source>
</evidence>
<sequence>MVESDRLDLRLPTTAKQLLQQAAAITGNTLSALVLNAALDRARDILQTHQHFVLTTEEWRDFMRSLDDPPPPTAALRQAWRNED</sequence>
<dbReference type="AlphaFoldDB" id="A0A2S7XQP9"/>
<evidence type="ECO:0000256" key="1">
    <source>
        <dbReference type="ARBA" id="ARBA00022649"/>
    </source>
</evidence>
<dbReference type="GO" id="GO:0006355">
    <property type="term" value="P:regulation of DNA-templated transcription"/>
    <property type="evidence" value="ECO:0007669"/>
    <property type="project" value="InterPro"/>
</dbReference>
<name>A0A2S7XQP9_9GAMM</name>
<feature type="region of interest" description="Disordered" evidence="3">
    <location>
        <begin position="64"/>
        <end position="84"/>
    </location>
</feature>
<evidence type="ECO:0000256" key="2">
    <source>
        <dbReference type="ARBA" id="ARBA00049988"/>
    </source>
</evidence>
<keyword evidence="1" id="KW-1277">Toxin-antitoxin system</keyword>
<organism evidence="4 5">
    <name type="scientific">Chromatium okenii</name>
    <dbReference type="NCBI Taxonomy" id="61644"/>
    <lineage>
        <taxon>Bacteria</taxon>
        <taxon>Pseudomonadati</taxon>
        <taxon>Pseudomonadota</taxon>
        <taxon>Gammaproteobacteria</taxon>
        <taxon>Chromatiales</taxon>
        <taxon>Chromatiaceae</taxon>
        <taxon>Chromatium</taxon>
    </lineage>
</organism>
<dbReference type="RefSeq" id="WP_105074476.1">
    <property type="nucleotide sequence ID" value="NZ_JAFLKP010000174.1"/>
</dbReference>
<dbReference type="OrthoDB" id="5770317at2"/>
<dbReference type="InterPro" id="IPR014795">
    <property type="entry name" value="TacA_1-like"/>
</dbReference>
<gene>
    <name evidence="4" type="ORF">CXB77_14680</name>
</gene>
<keyword evidence="5" id="KW-1185">Reference proteome</keyword>
<protein>
    <submittedName>
        <fullName evidence="4">DUF1778 domain-containing protein</fullName>
    </submittedName>
</protein>
<evidence type="ECO:0000313" key="4">
    <source>
        <dbReference type="EMBL" id="PQJ95788.1"/>
    </source>
</evidence>
<dbReference type="EMBL" id="PPGH01000037">
    <property type="protein sequence ID" value="PQJ95788.1"/>
    <property type="molecule type" value="Genomic_DNA"/>
</dbReference>
<dbReference type="Proteomes" id="UP000239936">
    <property type="component" value="Unassembled WGS sequence"/>
</dbReference>
<evidence type="ECO:0000256" key="3">
    <source>
        <dbReference type="SAM" id="MobiDB-lite"/>
    </source>
</evidence>
<dbReference type="InterPro" id="IPR010985">
    <property type="entry name" value="Ribbon_hlx_hlx"/>
</dbReference>
<reference evidence="4 5" key="1">
    <citation type="submission" date="2018-01" db="EMBL/GenBank/DDBJ databases">
        <title>The complete genome sequence of Chromatium okenii LaCa, a purple sulfur bacterium with a turbulent life.</title>
        <authorList>
            <person name="Luedin S.M."/>
            <person name="Liechti N."/>
            <person name="Storelli N."/>
            <person name="Danza F."/>
            <person name="Wittwer M."/>
            <person name="Pothier J.F."/>
            <person name="Tonolla M.A."/>
        </authorList>
    </citation>
    <scope>NUCLEOTIDE SEQUENCE [LARGE SCALE GENOMIC DNA]</scope>
    <source>
        <strain evidence="4 5">LaCa</strain>
    </source>
</reference>
<dbReference type="SUPFAM" id="SSF47598">
    <property type="entry name" value="Ribbon-helix-helix"/>
    <property type="match status" value="1"/>
</dbReference>
<dbReference type="Gene3D" id="1.20.5.780">
    <property type="entry name" value="Single helix bin"/>
    <property type="match status" value="1"/>
</dbReference>
<dbReference type="PANTHER" id="PTHR35401">
    <property type="entry name" value="COPG FAMILY HELIX-TURN-HELIX PROTEIN-RELATED-RELATED"/>
    <property type="match status" value="1"/>
</dbReference>
<comment type="similarity">
    <text evidence="2">Belongs to the TacA antitoxin family.</text>
</comment>
<proteinExistence type="inferred from homology"/>
<dbReference type="Pfam" id="PF08681">
    <property type="entry name" value="TacA1"/>
    <property type="match status" value="1"/>
</dbReference>
<accession>A0A2S7XQP9</accession>
<comment type="caution">
    <text evidence="4">The sequence shown here is derived from an EMBL/GenBank/DDBJ whole genome shotgun (WGS) entry which is preliminary data.</text>
</comment>